<comment type="caution">
    <text evidence="2">The sequence shown here is derived from an EMBL/GenBank/DDBJ whole genome shotgun (WGS) entry which is preliminary data.</text>
</comment>
<dbReference type="CDD" id="cd00143">
    <property type="entry name" value="PP2Cc"/>
    <property type="match status" value="1"/>
</dbReference>
<sequence length="257" mass="28581">MNGYFLTDKGQVRDHNEDDGGVFLNQDKQMLALIADGMGGHNAGDIASKMVIQELSEKWKQTTTFDSPGEAESWLSESILHVNNDVYEYAQAHENCVGMGTTIVAVICSPDFITIGHIGDSRCYLFNNQGFNQITEDHSLVNELVRAGQISRDDAEYHPRKNVLLKALGTEKDVHADVQTIGWEKTDKLLLCSDGLSNKLAEEELQQFINSSQPIDETARELIELANERGGEDNISLALIHYHHTIEDSQKEGESTC</sequence>
<dbReference type="Pfam" id="PF13672">
    <property type="entry name" value="PP2C_2"/>
    <property type="match status" value="1"/>
</dbReference>
<accession>A0ABS2N0V1</accession>
<feature type="domain" description="PPM-type phosphatase" evidence="1">
    <location>
        <begin position="2"/>
        <end position="242"/>
    </location>
</feature>
<dbReference type="SMART" id="SM00332">
    <property type="entry name" value="PP2Cc"/>
    <property type="match status" value="1"/>
</dbReference>
<evidence type="ECO:0000313" key="2">
    <source>
        <dbReference type="EMBL" id="MBM7571775.1"/>
    </source>
</evidence>
<protein>
    <submittedName>
        <fullName evidence="2">Serine/threonine protein phosphatase PrpC</fullName>
    </submittedName>
</protein>
<organism evidence="2 3">
    <name type="scientific">Aquibacillus albus</name>
    <dbReference type="NCBI Taxonomy" id="1168171"/>
    <lineage>
        <taxon>Bacteria</taxon>
        <taxon>Bacillati</taxon>
        <taxon>Bacillota</taxon>
        <taxon>Bacilli</taxon>
        <taxon>Bacillales</taxon>
        <taxon>Bacillaceae</taxon>
        <taxon>Aquibacillus</taxon>
    </lineage>
</organism>
<dbReference type="NCBIfam" id="NF033484">
    <property type="entry name" value="Stp1_PP2C_phos"/>
    <property type="match status" value="1"/>
</dbReference>
<reference evidence="2 3" key="1">
    <citation type="submission" date="2021-01" db="EMBL/GenBank/DDBJ databases">
        <title>Genomic Encyclopedia of Type Strains, Phase IV (KMG-IV): sequencing the most valuable type-strain genomes for metagenomic binning, comparative biology and taxonomic classification.</title>
        <authorList>
            <person name="Goeker M."/>
        </authorList>
    </citation>
    <scope>NUCLEOTIDE SEQUENCE [LARGE SCALE GENOMIC DNA]</scope>
    <source>
        <strain evidence="2 3">DSM 23711</strain>
    </source>
</reference>
<dbReference type="PANTHER" id="PTHR47992">
    <property type="entry name" value="PROTEIN PHOSPHATASE"/>
    <property type="match status" value="1"/>
</dbReference>
<dbReference type="InterPro" id="IPR015655">
    <property type="entry name" value="PP2C"/>
</dbReference>
<dbReference type="Proteomes" id="UP001296943">
    <property type="component" value="Unassembled WGS sequence"/>
</dbReference>
<evidence type="ECO:0000313" key="3">
    <source>
        <dbReference type="Proteomes" id="UP001296943"/>
    </source>
</evidence>
<dbReference type="RefSeq" id="WP_204499670.1">
    <property type="nucleotide sequence ID" value="NZ_JAFBDR010000011.1"/>
</dbReference>
<dbReference type="InterPro" id="IPR036457">
    <property type="entry name" value="PPM-type-like_dom_sf"/>
</dbReference>
<dbReference type="Gene3D" id="3.60.40.10">
    <property type="entry name" value="PPM-type phosphatase domain"/>
    <property type="match status" value="1"/>
</dbReference>
<keyword evidence="3" id="KW-1185">Reference proteome</keyword>
<dbReference type="InterPro" id="IPR001932">
    <property type="entry name" value="PPM-type_phosphatase-like_dom"/>
</dbReference>
<dbReference type="SUPFAM" id="SSF81606">
    <property type="entry name" value="PP2C-like"/>
    <property type="match status" value="1"/>
</dbReference>
<dbReference type="SMART" id="SM00331">
    <property type="entry name" value="PP2C_SIG"/>
    <property type="match status" value="1"/>
</dbReference>
<proteinExistence type="predicted"/>
<dbReference type="EMBL" id="JAFBDR010000011">
    <property type="protein sequence ID" value="MBM7571775.1"/>
    <property type="molecule type" value="Genomic_DNA"/>
</dbReference>
<gene>
    <name evidence="2" type="ORF">JOC48_002276</name>
</gene>
<name>A0ABS2N0V1_9BACI</name>
<dbReference type="PROSITE" id="PS51746">
    <property type="entry name" value="PPM_2"/>
    <property type="match status" value="1"/>
</dbReference>
<evidence type="ECO:0000259" key="1">
    <source>
        <dbReference type="PROSITE" id="PS51746"/>
    </source>
</evidence>